<dbReference type="InterPro" id="IPR011006">
    <property type="entry name" value="CheY-like_superfamily"/>
</dbReference>
<name>A0ABX0LBP7_9BURK</name>
<dbReference type="Pfam" id="PF00072">
    <property type="entry name" value="Response_reg"/>
    <property type="match status" value="1"/>
</dbReference>
<dbReference type="Gene3D" id="3.40.50.2300">
    <property type="match status" value="1"/>
</dbReference>
<feature type="modified residue" description="4-aspartylphosphate" evidence="2">
    <location>
        <position position="71"/>
    </location>
</feature>
<dbReference type="SMART" id="SM00448">
    <property type="entry name" value="REC"/>
    <property type="match status" value="1"/>
</dbReference>
<keyword evidence="1 2" id="KW-0597">Phosphoprotein</keyword>
<sequence length="141" mass="14777">MSSIGSMSGTAISSKHDSTILVADDERMMRDLLTSILKSCGYSHFLYAADGQQALELMRQEGPALGLAFLDINMPGFTGIELLALAKHCCPACDCIIVSADSAVGNVMASLSGGAAGFVVKPYTPRKIADVLAKYTRGAQS</sequence>
<feature type="domain" description="Response regulatory" evidence="3">
    <location>
        <begin position="19"/>
        <end position="136"/>
    </location>
</feature>
<evidence type="ECO:0000256" key="2">
    <source>
        <dbReference type="PROSITE-ProRule" id="PRU00169"/>
    </source>
</evidence>
<dbReference type="PANTHER" id="PTHR44591:SF3">
    <property type="entry name" value="RESPONSE REGULATORY DOMAIN-CONTAINING PROTEIN"/>
    <property type="match status" value="1"/>
</dbReference>
<dbReference type="CDD" id="cd00156">
    <property type="entry name" value="REC"/>
    <property type="match status" value="1"/>
</dbReference>
<dbReference type="PROSITE" id="PS50110">
    <property type="entry name" value="RESPONSE_REGULATORY"/>
    <property type="match status" value="1"/>
</dbReference>
<dbReference type="RefSeq" id="WP_167220965.1">
    <property type="nucleotide sequence ID" value="NZ_VUYU01000001.1"/>
</dbReference>
<evidence type="ECO:0000313" key="4">
    <source>
        <dbReference type="EMBL" id="NHZ32293.1"/>
    </source>
</evidence>
<evidence type="ECO:0000256" key="1">
    <source>
        <dbReference type="ARBA" id="ARBA00022553"/>
    </source>
</evidence>
<comment type="caution">
    <text evidence="4">The sequence shown here is derived from an EMBL/GenBank/DDBJ whole genome shotgun (WGS) entry which is preliminary data.</text>
</comment>
<evidence type="ECO:0000313" key="5">
    <source>
        <dbReference type="Proteomes" id="UP000785613"/>
    </source>
</evidence>
<evidence type="ECO:0000259" key="3">
    <source>
        <dbReference type="PROSITE" id="PS50110"/>
    </source>
</evidence>
<reference evidence="4 5" key="1">
    <citation type="submission" date="2019-09" db="EMBL/GenBank/DDBJ databases">
        <title>Taxonomy of Antarctic Massilia spp.: description of Massilia rubra sp. nov., Massilia aquatica sp. nov., Massilia mucilaginosa sp. nov., Massilia frigida sp. nov. isolated from streams, lakes and regoliths.</title>
        <authorList>
            <person name="Holochova P."/>
            <person name="Sedlacek I."/>
            <person name="Kralova S."/>
            <person name="Maslanova I."/>
            <person name="Busse H.-J."/>
            <person name="Stankova E."/>
            <person name="Vrbovska V."/>
            <person name="Kovarovic V."/>
            <person name="Bartak M."/>
            <person name="Svec P."/>
            <person name="Pantucek R."/>
        </authorList>
    </citation>
    <scope>NUCLEOTIDE SEQUENCE [LARGE SCALE GENOMIC DNA]</scope>
    <source>
        <strain evidence="4 5">CCM 8692</strain>
    </source>
</reference>
<accession>A0ABX0LBP7</accession>
<dbReference type="InterPro" id="IPR001789">
    <property type="entry name" value="Sig_transdc_resp-reg_receiver"/>
</dbReference>
<organism evidence="4 5">
    <name type="scientific">Massilia rubra</name>
    <dbReference type="NCBI Taxonomy" id="2607910"/>
    <lineage>
        <taxon>Bacteria</taxon>
        <taxon>Pseudomonadati</taxon>
        <taxon>Pseudomonadota</taxon>
        <taxon>Betaproteobacteria</taxon>
        <taxon>Burkholderiales</taxon>
        <taxon>Oxalobacteraceae</taxon>
        <taxon>Telluria group</taxon>
        <taxon>Massilia</taxon>
    </lineage>
</organism>
<dbReference type="EMBL" id="VUYU01000001">
    <property type="protein sequence ID" value="NHZ32293.1"/>
    <property type="molecule type" value="Genomic_DNA"/>
</dbReference>
<gene>
    <name evidence="4" type="ORF">F0185_01625</name>
</gene>
<proteinExistence type="predicted"/>
<keyword evidence="5" id="KW-1185">Reference proteome</keyword>
<dbReference type="SUPFAM" id="SSF52172">
    <property type="entry name" value="CheY-like"/>
    <property type="match status" value="1"/>
</dbReference>
<dbReference type="InterPro" id="IPR050595">
    <property type="entry name" value="Bact_response_regulator"/>
</dbReference>
<dbReference type="Proteomes" id="UP000785613">
    <property type="component" value="Unassembled WGS sequence"/>
</dbReference>
<dbReference type="PANTHER" id="PTHR44591">
    <property type="entry name" value="STRESS RESPONSE REGULATOR PROTEIN 1"/>
    <property type="match status" value="1"/>
</dbReference>
<protein>
    <submittedName>
        <fullName evidence="4">Response regulator</fullName>
    </submittedName>
</protein>